<keyword evidence="5" id="KW-0808">Transferase</keyword>
<comment type="catalytic activity">
    <reaction evidence="10">
        <text>L-seryl-[protein] + ATP = O-phospho-L-seryl-[protein] + ADP + H(+)</text>
        <dbReference type="Rhea" id="RHEA:17989"/>
        <dbReference type="Rhea" id="RHEA-COMP:9863"/>
        <dbReference type="Rhea" id="RHEA-COMP:11604"/>
        <dbReference type="ChEBI" id="CHEBI:15378"/>
        <dbReference type="ChEBI" id="CHEBI:29999"/>
        <dbReference type="ChEBI" id="CHEBI:30616"/>
        <dbReference type="ChEBI" id="CHEBI:83421"/>
        <dbReference type="ChEBI" id="CHEBI:456216"/>
        <dbReference type="EC" id="2.7.11.1"/>
    </reaction>
</comment>
<dbReference type="InterPro" id="IPR001245">
    <property type="entry name" value="Ser-Thr/Tyr_kinase_cat_dom"/>
</dbReference>
<dbReference type="FunFam" id="3.30.200.20:FF:000228">
    <property type="entry name" value="Serine/threonine-protein kinase BIK1"/>
    <property type="match status" value="1"/>
</dbReference>
<evidence type="ECO:0000256" key="6">
    <source>
        <dbReference type="ARBA" id="ARBA00022741"/>
    </source>
</evidence>
<dbReference type="InterPro" id="IPR017441">
    <property type="entry name" value="Protein_kinase_ATP_BS"/>
</dbReference>
<evidence type="ECO:0000256" key="10">
    <source>
        <dbReference type="ARBA" id="ARBA00048679"/>
    </source>
</evidence>
<dbReference type="InterPro" id="IPR008271">
    <property type="entry name" value="Ser/Thr_kinase_AS"/>
</dbReference>
<dbReference type="SMR" id="A0A067FVM9"/>
<dbReference type="Gene3D" id="1.10.510.10">
    <property type="entry name" value="Transferase(Phosphotransferase) domain 1"/>
    <property type="match status" value="1"/>
</dbReference>
<organism evidence="14 15">
    <name type="scientific">Citrus sinensis</name>
    <name type="common">Sweet orange</name>
    <name type="synonym">Citrus aurantium var. sinensis</name>
    <dbReference type="NCBI Taxonomy" id="2711"/>
    <lineage>
        <taxon>Eukaryota</taxon>
        <taxon>Viridiplantae</taxon>
        <taxon>Streptophyta</taxon>
        <taxon>Embryophyta</taxon>
        <taxon>Tracheophyta</taxon>
        <taxon>Spermatophyta</taxon>
        <taxon>Magnoliopsida</taxon>
        <taxon>eudicotyledons</taxon>
        <taxon>Gunneridae</taxon>
        <taxon>Pentapetalae</taxon>
        <taxon>rosids</taxon>
        <taxon>malvids</taxon>
        <taxon>Sapindales</taxon>
        <taxon>Rutaceae</taxon>
        <taxon>Aurantioideae</taxon>
        <taxon>Citrus</taxon>
    </lineage>
</organism>
<evidence type="ECO:0000256" key="9">
    <source>
        <dbReference type="ARBA" id="ARBA00047899"/>
    </source>
</evidence>
<reference evidence="14 15" key="1">
    <citation type="submission" date="2014-04" db="EMBL/GenBank/DDBJ databases">
        <authorList>
            <consortium name="International Citrus Genome Consortium"/>
            <person name="Gmitter F."/>
            <person name="Chen C."/>
            <person name="Farmerie W."/>
            <person name="Harkins T."/>
            <person name="Desany B."/>
            <person name="Mohiuddin M."/>
            <person name="Kodira C."/>
            <person name="Borodovsky M."/>
            <person name="Lomsadze A."/>
            <person name="Burns P."/>
            <person name="Jenkins J."/>
            <person name="Prochnik S."/>
            <person name="Shu S."/>
            <person name="Chapman J."/>
            <person name="Pitluck S."/>
            <person name="Schmutz J."/>
            <person name="Rokhsar D."/>
        </authorList>
    </citation>
    <scope>NUCLEOTIDE SEQUENCE</scope>
</reference>
<dbReference type="FunFam" id="1.10.510.10:FF:001023">
    <property type="entry name" value="Os07g0541700 protein"/>
    <property type="match status" value="1"/>
</dbReference>
<dbReference type="GO" id="GO:0004674">
    <property type="term" value="F:protein serine/threonine kinase activity"/>
    <property type="evidence" value="ECO:0007669"/>
    <property type="project" value="UniProtKB-KW"/>
</dbReference>
<evidence type="ECO:0000256" key="2">
    <source>
        <dbReference type="ARBA" id="ARBA00012513"/>
    </source>
</evidence>
<evidence type="ECO:0000256" key="7">
    <source>
        <dbReference type="ARBA" id="ARBA00022777"/>
    </source>
</evidence>
<feature type="domain" description="Protein kinase" evidence="13">
    <location>
        <begin position="91"/>
        <end position="297"/>
    </location>
</feature>
<accession>A0A067FVM9</accession>
<dbReference type="SUPFAM" id="SSF56112">
    <property type="entry name" value="Protein kinase-like (PK-like)"/>
    <property type="match status" value="1"/>
</dbReference>
<comment type="similarity">
    <text evidence="12">Belongs to the protein kinase superfamily.</text>
</comment>
<dbReference type="GO" id="GO:0005886">
    <property type="term" value="C:plasma membrane"/>
    <property type="evidence" value="ECO:0007669"/>
    <property type="project" value="UniProtKB-SubCell"/>
</dbReference>
<dbReference type="PROSITE" id="PS00107">
    <property type="entry name" value="PROTEIN_KINASE_ATP"/>
    <property type="match status" value="1"/>
</dbReference>
<evidence type="ECO:0000313" key="14">
    <source>
        <dbReference type="EMBL" id="KDO71464.1"/>
    </source>
</evidence>
<evidence type="ECO:0000313" key="15">
    <source>
        <dbReference type="Proteomes" id="UP000027120"/>
    </source>
</evidence>
<sequence>MGNCFGSLFVASNSSSNNINANASSSSAGAYNKYGHTMEISATSSSAGKSQFSQAISEAGVEEASPNGQILETPDLKVFSFLDLKSATKNFKPDSLLGEGGFGRVYKGWVDDKTLAPSKTGLGMVVAIKKLNPESMQGFEEWQSEVNFLGRLSHPNLVKLLGYCWEDKELLLVYEYMQRGSLENHLFRRNPSIQPLSWDIRLKIAIGAARGLGFLHTSEKKVIYRDFKASNILLDGNYNAKISDFGLAKLGPAGGESHVTTRVMGTYGYAAPEYVATGNFYLLSAKFGNVINVCMYL</sequence>
<gene>
    <name evidence="14" type="ORF">CISIN_1g017177mg</name>
</gene>
<dbReference type="InterPro" id="IPR000719">
    <property type="entry name" value="Prot_kinase_dom"/>
</dbReference>
<evidence type="ECO:0000256" key="4">
    <source>
        <dbReference type="ARBA" id="ARBA00022527"/>
    </source>
</evidence>
<proteinExistence type="inferred from homology"/>
<dbReference type="GO" id="GO:0005524">
    <property type="term" value="F:ATP binding"/>
    <property type="evidence" value="ECO:0007669"/>
    <property type="project" value="UniProtKB-UniRule"/>
</dbReference>
<evidence type="ECO:0000256" key="5">
    <source>
        <dbReference type="ARBA" id="ARBA00022679"/>
    </source>
</evidence>
<dbReference type="eggNOG" id="KOG1187">
    <property type="taxonomic scope" value="Eukaryota"/>
</dbReference>
<comment type="catalytic activity">
    <reaction evidence="9">
        <text>L-threonyl-[protein] + ATP = O-phospho-L-threonyl-[protein] + ADP + H(+)</text>
        <dbReference type="Rhea" id="RHEA:46608"/>
        <dbReference type="Rhea" id="RHEA-COMP:11060"/>
        <dbReference type="Rhea" id="RHEA-COMP:11605"/>
        <dbReference type="ChEBI" id="CHEBI:15378"/>
        <dbReference type="ChEBI" id="CHEBI:30013"/>
        <dbReference type="ChEBI" id="CHEBI:30616"/>
        <dbReference type="ChEBI" id="CHEBI:61977"/>
        <dbReference type="ChEBI" id="CHEBI:456216"/>
        <dbReference type="EC" id="2.7.11.1"/>
    </reaction>
</comment>
<evidence type="ECO:0000256" key="3">
    <source>
        <dbReference type="ARBA" id="ARBA00022475"/>
    </source>
</evidence>
<comment type="subcellular location">
    <subcellularLocation>
        <location evidence="1">Cell membrane</location>
    </subcellularLocation>
</comment>
<dbReference type="PaxDb" id="2711-XP_006467073.1"/>
<keyword evidence="4 12" id="KW-0723">Serine/threonine-protein kinase</keyword>
<name>A0A067FVM9_CITSI</name>
<dbReference type="PANTHER" id="PTHR45621">
    <property type="entry name" value="OS01G0588500 PROTEIN-RELATED"/>
    <property type="match status" value="1"/>
</dbReference>
<dbReference type="PROSITE" id="PS00108">
    <property type="entry name" value="PROTEIN_KINASE_ST"/>
    <property type="match status" value="1"/>
</dbReference>
<evidence type="ECO:0000256" key="1">
    <source>
        <dbReference type="ARBA" id="ARBA00004236"/>
    </source>
</evidence>
<dbReference type="EC" id="2.7.11.1" evidence="2"/>
<dbReference type="InterPro" id="IPR050823">
    <property type="entry name" value="Plant_Ser_Thr_Prot_Kinase"/>
</dbReference>
<keyword evidence="3" id="KW-0472">Membrane</keyword>
<keyword evidence="3" id="KW-1003">Cell membrane</keyword>
<evidence type="ECO:0000256" key="12">
    <source>
        <dbReference type="RuleBase" id="RU000304"/>
    </source>
</evidence>
<dbReference type="EMBL" id="KK784889">
    <property type="protein sequence ID" value="KDO71464.1"/>
    <property type="molecule type" value="Genomic_DNA"/>
</dbReference>
<dbReference type="AlphaFoldDB" id="A0A067FVM9"/>
<dbReference type="Gene3D" id="3.30.200.20">
    <property type="entry name" value="Phosphorylase Kinase, domain 1"/>
    <property type="match status" value="1"/>
</dbReference>
<dbReference type="PROSITE" id="PS50011">
    <property type="entry name" value="PROTEIN_KINASE_DOM"/>
    <property type="match status" value="1"/>
</dbReference>
<dbReference type="Proteomes" id="UP000027120">
    <property type="component" value="Unassembled WGS sequence"/>
</dbReference>
<dbReference type="InterPro" id="IPR011009">
    <property type="entry name" value="Kinase-like_dom_sf"/>
</dbReference>
<keyword evidence="15" id="KW-1185">Reference proteome</keyword>
<keyword evidence="7" id="KW-0418">Kinase</keyword>
<evidence type="ECO:0000256" key="11">
    <source>
        <dbReference type="PROSITE-ProRule" id="PRU10141"/>
    </source>
</evidence>
<keyword evidence="6 11" id="KW-0547">Nucleotide-binding</keyword>
<evidence type="ECO:0000259" key="13">
    <source>
        <dbReference type="PROSITE" id="PS50011"/>
    </source>
</evidence>
<evidence type="ECO:0000256" key="8">
    <source>
        <dbReference type="ARBA" id="ARBA00022840"/>
    </source>
</evidence>
<protein>
    <recommendedName>
        <fullName evidence="2">non-specific serine/threonine protein kinase</fullName>
        <ecNumber evidence="2">2.7.11.1</ecNumber>
    </recommendedName>
</protein>
<keyword evidence="8 11" id="KW-0067">ATP-binding</keyword>
<feature type="binding site" evidence="11">
    <location>
        <position position="130"/>
    </location>
    <ligand>
        <name>ATP</name>
        <dbReference type="ChEBI" id="CHEBI:30616"/>
    </ligand>
</feature>
<dbReference type="Pfam" id="PF07714">
    <property type="entry name" value="PK_Tyr_Ser-Thr"/>
    <property type="match status" value="1"/>
</dbReference>